<dbReference type="CDD" id="cd02966">
    <property type="entry name" value="TlpA_like_family"/>
    <property type="match status" value="1"/>
</dbReference>
<keyword evidence="2" id="KW-1185">Reference proteome</keyword>
<proteinExistence type="predicted"/>
<name>A0ABX8RB31_9CLOT</name>
<accession>A0ABX8RB31</accession>
<organism evidence="1 2">
    <name type="scientific">Crassaminicella indica</name>
    <dbReference type="NCBI Taxonomy" id="2855394"/>
    <lineage>
        <taxon>Bacteria</taxon>
        <taxon>Bacillati</taxon>
        <taxon>Bacillota</taxon>
        <taxon>Clostridia</taxon>
        <taxon>Eubacteriales</taxon>
        <taxon>Clostridiaceae</taxon>
        <taxon>Crassaminicella</taxon>
    </lineage>
</organism>
<sequence length="101" mass="11220">MPEVQALYTEMKEQGVNVIGIVADGIDNEIVVLDVLRKSDVTFKNIIPNDKFVDDFLNKINAVPTTIFVNSNGEIIGEPVIGSRDKEGYKEIIEEALKNVK</sequence>
<reference evidence="1" key="1">
    <citation type="submission" date="2021-07" db="EMBL/GenBank/DDBJ databases">
        <title>Complete genome sequence of Crassaminicella sp. 143-21, isolated from a deep-sea hydrothermal vent.</title>
        <authorList>
            <person name="Li X."/>
        </authorList>
    </citation>
    <scope>NUCLEOTIDE SEQUENCE</scope>
    <source>
        <strain evidence="1">143-21</strain>
    </source>
</reference>
<dbReference type="EMBL" id="CP078093">
    <property type="protein sequence ID" value="QXM05482.1"/>
    <property type="molecule type" value="Genomic_DNA"/>
</dbReference>
<evidence type="ECO:0000313" key="1">
    <source>
        <dbReference type="EMBL" id="QXM05482.1"/>
    </source>
</evidence>
<evidence type="ECO:0000313" key="2">
    <source>
        <dbReference type="Proteomes" id="UP000886818"/>
    </source>
</evidence>
<gene>
    <name evidence="1" type="ORF">KVH43_08810</name>
</gene>
<protein>
    <submittedName>
        <fullName evidence="1">TlpA family protein disulfide reductase</fullName>
    </submittedName>
</protein>
<dbReference type="Proteomes" id="UP000886818">
    <property type="component" value="Chromosome"/>
</dbReference>